<evidence type="ECO:0000313" key="11">
    <source>
        <dbReference type="Proteomes" id="UP000198211"/>
    </source>
</evidence>
<reference evidence="11" key="1">
    <citation type="submission" date="2017-03" db="EMBL/GenBank/DDBJ databases">
        <title>Phytopthora megakarya and P. palmivora, two closely related causual agents of cacao black pod achieved similar genome size and gene model numbers by different mechanisms.</title>
        <authorList>
            <person name="Ali S."/>
            <person name="Shao J."/>
            <person name="Larry D.J."/>
            <person name="Kronmiller B."/>
            <person name="Shen D."/>
            <person name="Strem M.D."/>
            <person name="Melnick R.L."/>
            <person name="Guiltinan M.J."/>
            <person name="Tyler B.M."/>
            <person name="Meinhardt L.W."/>
            <person name="Bailey B.A."/>
        </authorList>
    </citation>
    <scope>NUCLEOTIDE SEQUENCE [LARGE SCALE GENOMIC DNA]</scope>
    <source>
        <strain evidence="11">zdho120</strain>
    </source>
</reference>
<gene>
    <name evidence="10" type="ORF">PHMEG_00037482</name>
</gene>
<dbReference type="InterPro" id="IPR041373">
    <property type="entry name" value="RT_RNaseH"/>
</dbReference>
<accession>A0A225UJ10</accession>
<dbReference type="GO" id="GO:0004519">
    <property type="term" value="F:endonuclease activity"/>
    <property type="evidence" value="ECO:0007669"/>
    <property type="project" value="UniProtKB-KW"/>
</dbReference>
<evidence type="ECO:0000256" key="5">
    <source>
        <dbReference type="ARBA" id="ARBA00022750"/>
    </source>
</evidence>
<sequence length="371" mass="41870">MPLVTDLLEDLDKYRWYCSLDMASGFWVVPMTDRAPGSVLGRRSYIDDILIGGTTWDDLCQKVERLLELCEEWNLSISVEKSEWGMSKVDYLGHEVSEDGLGAKPKNLETLATLEFRSFLGSLNYYHRFIPDFAIYAAALYSLSARDFEERVWSPETRDLDKWGSTRSQDRDYTYVEPVVIVYASDWAVSAVLAQDHDGVYLPVKFTSRTLKPNELNYSIAEKEILALLRVLNECHNMLAGRTIRVLTRHTTLGWLFRSKGTTFAMGSSPWRLAILRSVKGEEEILGALAASITPRAYVDAALEEIAPRKRPSRTAPIPVPKIGPTESLHVISFDGSARVKREGGAFSAVIWKLPNNPSSEDRTDRKPARD</sequence>
<dbReference type="Proteomes" id="UP000198211">
    <property type="component" value="Unassembled WGS sequence"/>
</dbReference>
<dbReference type="InterPro" id="IPR051320">
    <property type="entry name" value="Viral_Replic_Matur_Polypro"/>
</dbReference>
<evidence type="ECO:0000256" key="3">
    <source>
        <dbReference type="ARBA" id="ARBA00022695"/>
    </source>
</evidence>
<keyword evidence="6" id="KW-0255">Endonuclease</keyword>
<keyword evidence="11" id="KW-1185">Reference proteome</keyword>
<dbReference type="InterPro" id="IPR000477">
    <property type="entry name" value="RT_dom"/>
</dbReference>
<dbReference type="PANTHER" id="PTHR33064:SF37">
    <property type="entry name" value="RIBONUCLEASE H"/>
    <property type="match status" value="1"/>
</dbReference>
<keyword evidence="7" id="KW-0378">Hydrolase</keyword>
<dbReference type="Pfam" id="PF17917">
    <property type="entry name" value="RT_RNaseH"/>
    <property type="match status" value="1"/>
</dbReference>
<dbReference type="Gene3D" id="3.30.70.270">
    <property type="match status" value="2"/>
</dbReference>
<dbReference type="OrthoDB" id="125108at2759"/>
<dbReference type="STRING" id="4795.A0A225UJ10"/>
<dbReference type="SUPFAM" id="SSF56672">
    <property type="entry name" value="DNA/RNA polymerases"/>
    <property type="match status" value="1"/>
</dbReference>
<dbReference type="PROSITE" id="PS50878">
    <property type="entry name" value="RT_POL"/>
    <property type="match status" value="1"/>
</dbReference>
<dbReference type="InterPro" id="IPR043502">
    <property type="entry name" value="DNA/RNA_pol_sf"/>
</dbReference>
<keyword evidence="3" id="KW-0548">Nucleotidyltransferase</keyword>
<dbReference type="PANTHER" id="PTHR33064">
    <property type="entry name" value="POL PROTEIN"/>
    <property type="match status" value="1"/>
</dbReference>
<organism evidence="10 11">
    <name type="scientific">Phytophthora megakarya</name>
    <dbReference type="NCBI Taxonomy" id="4795"/>
    <lineage>
        <taxon>Eukaryota</taxon>
        <taxon>Sar</taxon>
        <taxon>Stramenopiles</taxon>
        <taxon>Oomycota</taxon>
        <taxon>Peronosporomycetes</taxon>
        <taxon>Peronosporales</taxon>
        <taxon>Peronosporaceae</taxon>
        <taxon>Phytophthora</taxon>
    </lineage>
</organism>
<evidence type="ECO:0000313" key="10">
    <source>
        <dbReference type="EMBL" id="OWY93207.1"/>
    </source>
</evidence>
<protein>
    <submittedName>
        <fullName evidence="10">Reverse transcriptase</fullName>
    </submittedName>
</protein>
<dbReference type="Pfam" id="PF00078">
    <property type="entry name" value="RVT_1"/>
    <property type="match status" value="1"/>
</dbReference>
<dbReference type="InterPro" id="IPR043128">
    <property type="entry name" value="Rev_trsase/Diguanyl_cyclase"/>
</dbReference>
<name>A0A225UJ10_9STRA</name>
<keyword evidence="2" id="KW-0808">Transferase</keyword>
<keyword evidence="8 10" id="KW-0695">RNA-directed DNA polymerase</keyword>
<evidence type="ECO:0000256" key="4">
    <source>
        <dbReference type="ARBA" id="ARBA00022722"/>
    </source>
</evidence>
<comment type="caution">
    <text evidence="10">The sequence shown here is derived from an EMBL/GenBank/DDBJ whole genome shotgun (WGS) entry which is preliminary data.</text>
</comment>
<evidence type="ECO:0000256" key="1">
    <source>
        <dbReference type="ARBA" id="ARBA00022670"/>
    </source>
</evidence>
<evidence type="ECO:0000256" key="8">
    <source>
        <dbReference type="ARBA" id="ARBA00022918"/>
    </source>
</evidence>
<dbReference type="GO" id="GO:0006508">
    <property type="term" value="P:proteolysis"/>
    <property type="evidence" value="ECO:0007669"/>
    <property type="project" value="UniProtKB-KW"/>
</dbReference>
<keyword evidence="1" id="KW-0645">Protease</keyword>
<proteinExistence type="predicted"/>
<dbReference type="AlphaFoldDB" id="A0A225UJ10"/>
<evidence type="ECO:0000256" key="7">
    <source>
        <dbReference type="ARBA" id="ARBA00022801"/>
    </source>
</evidence>
<dbReference type="EMBL" id="NBNE01016511">
    <property type="protein sequence ID" value="OWY93207.1"/>
    <property type="molecule type" value="Genomic_DNA"/>
</dbReference>
<dbReference type="GO" id="GO:0004190">
    <property type="term" value="F:aspartic-type endopeptidase activity"/>
    <property type="evidence" value="ECO:0007669"/>
    <property type="project" value="UniProtKB-KW"/>
</dbReference>
<evidence type="ECO:0000259" key="9">
    <source>
        <dbReference type="PROSITE" id="PS50878"/>
    </source>
</evidence>
<evidence type="ECO:0000256" key="6">
    <source>
        <dbReference type="ARBA" id="ARBA00022759"/>
    </source>
</evidence>
<keyword evidence="5" id="KW-0064">Aspartyl protease</keyword>
<keyword evidence="4" id="KW-0540">Nuclease</keyword>
<feature type="domain" description="Reverse transcriptase" evidence="9">
    <location>
        <begin position="1"/>
        <end position="96"/>
    </location>
</feature>
<evidence type="ECO:0000256" key="2">
    <source>
        <dbReference type="ARBA" id="ARBA00022679"/>
    </source>
</evidence>
<dbReference type="GO" id="GO:0003964">
    <property type="term" value="F:RNA-directed DNA polymerase activity"/>
    <property type="evidence" value="ECO:0007669"/>
    <property type="project" value="UniProtKB-KW"/>
</dbReference>